<keyword evidence="2" id="KW-1185">Reference proteome</keyword>
<dbReference type="Proteomes" id="UP000636800">
    <property type="component" value="Chromosome 1"/>
</dbReference>
<dbReference type="EMBL" id="JADCNL010000001">
    <property type="protein sequence ID" value="KAG0495571.1"/>
    <property type="molecule type" value="Genomic_DNA"/>
</dbReference>
<dbReference type="OrthoDB" id="548867at2759"/>
<sequence length="81" mass="9365">MPTLICPENTKETTINDTHRKNETTKENVLTTLRPEIMLSAPLPLPRYHSNRHLYVEERHGFLLFGQQRPTSATMLCRTSS</sequence>
<reference evidence="1 2" key="1">
    <citation type="journal article" date="2020" name="Nat. Food">
        <title>A phased Vanilla planifolia genome enables genetic improvement of flavour and production.</title>
        <authorList>
            <person name="Hasing T."/>
            <person name="Tang H."/>
            <person name="Brym M."/>
            <person name="Khazi F."/>
            <person name="Huang T."/>
            <person name="Chambers A.H."/>
        </authorList>
    </citation>
    <scope>NUCLEOTIDE SEQUENCE [LARGE SCALE GENOMIC DNA]</scope>
    <source>
        <tissue evidence="1">Leaf</tissue>
    </source>
</reference>
<name>A0A835RVW0_VANPL</name>
<gene>
    <name evidence="1" type="ORF">HPP92_000262</name>
</gene>
<evidence type="ECO:0000313" key="1">
    <source>
        <dbReference type="EMBL" id="KAG0495571.1"/>
    </source>
</evidence>
<protein>
    <submittedName>
        <fullName evidence="1">Uncharacterized protein</fullName>
    </submittedName>
</protein>
<evidence type="ECO:0000313" key="2">
    <source>
        <dbReference type="Proteomes" id="UP000636800"/>
    </source>
</evidence>
<accession>A0A835RVW0</accession>
<proteinExistence type="predicted"/>
<organism evidence="1 2">
    <name type="scientific">Vanilla planifolia</name>
    <name type="common">Vanilla</name>
    <dbReference type="NCBI Taxonomy" id="51239"/>
    <lineage>
        <taxon>Eukaryota</taxon>
        <taxon>Viridiplantae</taxon>
        <taxon>Streptophyta</taxon>
        <taxon>Embryophyta</taxon>
        <taxon>Tracheophyta</taxon>
        <taxon>Spermatophyta</taxon>
        <taxon>Magnoliopsida</taxon>
        <taxon>Liliopsida</taxon>
        <taxon>Asparagales</taxon>
        <taxon>Orchidaceae</taxon>
        <taxon>Vanilloideae</taxon>
        <taxon>Vanilleae</taxon>
        <taxon>Vanilla</taxon>
    </lineage>
</organism>
<dbReference type="AlphaFoldDB" id="A0A835RVW0"/>
<comment type="caution">
    <text evidence="1">The sequence shown here is derived from an EMBL/GenBank/DDBJ whole genome shotgun (WGS) entry which is preliminary data.</text>
</comment>